<comment type="caution">
    <text evidence="1">The sequence shown here is derived from an EMBL/GenBank/DDBJ whole genome shotgun (WGS) entry which is preliminary data.</text>
</comment>
<gene>
    <name evidence="1" type="ORF">PCOR1329_LOCUS67061</name>
</gene>
<reference evidence="1" key="1">
    <citation type="submission" date="2023-10" db="EMBL/GenBank/DDBJ databases">
        <authorList>
            <person name="Chen Y."/>
            <person name="Shah S."/>
            <person name="Dougan E. K."/>
            <person name="Thang M."/>
            <person name="Chan C."/>
        </authorList>
    </citation>
    <scope>NUCLEOTIDE SEQUENCE [LARGE SCALE GENOMIC DNA]</scope>
</reference>
<keyword evidence="2" id="KW-1185">Reference proteome</keyword>
<organism evidence="1 2">
    <name type="scientific">Prorocentrum cordatum</name>
    <dbReference type="NCBI Taxonomy" id="2364126"/>
    <lineage>
        <taxon>Eukaryota</taxon>
        <taxon>Sar</taxon>
        <taxon>Alveolata</taxon>
        <taxon>Dinophyceae</taxon>
        <taxon>Prorocentrales</taxon>
        <taxon>Prorocentraceae</taxon>
        <taxon>Prorocentrum</taxon>
    </lineage>
</organism>
<protein>
    <submittedName>
        <fullName evidence="1">Uncharacterized protein</fullName>
    </submittedName>
</protein>
<name>A0ABN9WGB1_9DINO</name>
<evidence type="ECO:0000313" key="1">
    <source>
        <dbReference type="EMBL" id="CAK0885439.1"/>
    </source>
</evidence>
<sequence length="108" mass="12223">MAKRTISLPKRPSDPPEIVNDLGLEQMTLQEISPECGQNSPNLLFQLVAVCSPRKAELNWRRVDQSGYVRDAGLNESGPNVELVPEWALQQDFPRGLRFGWLHLLDVE</sequence>
<accession>A0ABN9WGB1</accession>
<proteinExistence type="predicted"/>
<evidence type="ECO:0000313" key="2">
    <source>
        <dbReference type="Proteomes" id="UP001189429"/>
    </source>
</evidence>
<dbReference type="Proteomes" id="UP001189429">
    <property type="component" value="Unassembled WGS sequence"/>
</dbReference>
<dbReference type="EMBL" id="CAUYUJ010018671">
    <property type="protein sequence ID" value="CAK0885439.1"/>
    <property type="molecule type" value="Genomic_DNA"/>
</dbReference>